<sequence length="318" mass="36535">MFRKFLTRRSISYRDASQRLRPSLDALAFLNADGAGFTQQDAIDQLHNAVHSSLEDVQKAFQLVFEQLNPEANVSDRIILDANRQIRTEQSRARNLVALRQEELNRQVRIKLENLFIQGLVQSPHQEPAVRAWENLSSRVIHRNEPSVSEYSYEDLGNPEKRGKRIITWDIETNEWLETLCQNNIHEIMTRMEEMIKDYKDTWVEVTGELRKRASLGGPLFQQVNDPDVWNFESEDPTVTNLLEGDKALDIANRILDRFQMVNQDIVEVADTVRASLDPVPVFGINRVALNELEELLALAIAEKLRDTIAVESGFLSL</sequence>
<name>A0A382KUP4_9ZZZZ</name>
<protein>
    <submittedName>
        <fullName evidence="1">Uncharacterized protein</fullName>
    </submittedName>
</protein>
<organism evidence="1">
    <name type="scientific">marine metagenome</name>
    <dbReference type="NCBI Taxonomy" id="408172"/>
    <lineage>
        <taxon>unclassified sequences</taxon>
        <taxon>metagenomes</taxon>
        <taxon>ecological metagenomes</taxon>
    </lineage>
</organism>
<gene>
    <name evidence="1" type="ORF">METZ01_LOCUS280117</name>
</gene>
<proteinExistence type="predicted"/>
<dbReference type="AlphaFoldDB" id="A0A382KUP4"/>
<accession>A0A382KUP4</accession>
<reference evidence="1" key="1">
    <citation type="submission" date="2018-05" db="EMBL/GenBank/DDBJ databases">
        <authorList>
            <person name="Lanie J.A."/>
            <person name="Ng W.-L."/>
            <person name="Kazmierczak K.M."/>
            <person name="Andrzejewski T.M."/>
            <person name="Davidsen T.M."/>
            <person name="Wayne K.J."/>
            <person name="Tettelin H."/>
            <person name="Glass J.I."/>
            <person name="Rusch D."/>
            <person name="Podicherti R."/>
            <person name="Tsui H.-C.T."/>
            <person name="Winkler M.E."/>
        </authorList>
    </citation>
    <scope>NUCLEOTIDE SEQUENCE</scope>
</reference>
<feature type="non-terminal residue" evidence="1">
    <location>
        <position position="1"/>
    </location>
</feature>
<dbReference type="EMBL" id="UINC01082469">
    <property type="protein sequence ID" value="SVC27263.1"/>
    <property type="molecule type" value="Genomic_DNA"/>
</dbReference>
<evidence type="ECO:0000313" key="1">
    <source>
        <dbReference type="EMBL" id="SVC27263.1"/>
    </source>
</evidence>
<feature type="non-terminal residue" evidence="1">
    <location>
        <position position="318"/>
    </location>
</feature>